<dbReference type="GO" id="GO:0005524">
    <property type="term" value="F:ATP binding"/>
    <property type="evidence" value="ECO:0007669"/>
    <property type="project" value="InterPro"/>
</dbReference>
<reference evidence="4" key="1">
    <citation type="submission" date="2017-02" db="UniProtKB">
        <authorList>
            <consortium name="WormBaseParasite"/>
        </authorList>
    </citation>
    <scope>IDENTIFICATION</scope>
</reference>
<evidence type="ECO:0000313" key="4">
    <source>
        <dbReference type="WBParaSite" id="PTRK_0000110900.1"/>
    </source>
</evidence>
<dbReference type="AlphaFoldDB" id="A0A0N4Z2L5"/>
<dbReference type="InterPro" id="IPR050235">
    <property type="entry name" value="CK1_Ser-Thr_kinase"/>
</dbReference>
<dbReference type="GO" id="GO:0004672">
    <property type="term" value="F:protein kinase activity"/>
    <property type="evidence" value="ECO:0007669"/>
    <property type="project" value="InterPro"/>
</dbReference>
<dbReference type="Gene3D" id="1.10.510.10">
    <property type="entry name" value="Transferase(Phosphotransferase) domain 1"/>
    <property type="match status" value="1"/>
</dbReference>
<dbReference type="InterPro" id="IPR000719">
    <property type="entry name" value="Prot_kinase_dom"/>
</dbReference>
<organism evidence="3 4">
    <name type="scientific">Parastrongyloides trichosuri</name>
    <name type="common">Possum-specific nematode worm</name>
    <dbReference type="NCBI Taxonomy" id="131310"/>
    <lineage>
        <taxon>Eukaryota</taxon>
        <taxon>Metazoa</taxon>
        <taxon>Ecdysozoa</taxon>
        <taxon>Nematoda</taxon>
        <taxon>Chromadorea</taxon>
        <taxon>Rhabditida</taxon>
        <taxon>Tylenchina</taxon>
        <taxon>Panagrolaimomorpha</taxon>
        <taxon>Strongyloidoidea</taxon>
        <taxon>Strongyloididae</taxon>
        <taxon>Parastrongyloides</taxon>
    </lineage>
</organism>
<dbReference type="PROSITE" id="PS50011">
    <property type="entry name" value="PROTEIN_KINASE_DOM"/>
    <property type="match status" value="1"/>
</dbReference>
<feature type="domain" description="Protein kinase" evidence="2">
    <location>
        <begin position="17"/>
        <end position="301"/>
    </location>
</feature>
<evidence type="ECO:0000256" key="1">
    <source>
        <dbReference type="SAM" id="MobiDB-lite"/>
    </source>
</evidence>
<dbReference type="Pfam" id="PF00069">
    <property type="entry name" value="Pkinase"/>
    <property type="match status" value="1"/>
</dbReference>
<dbReference type="InterPro" id="IPR011009">
    <property type="entry name" value="Kinase-like_dom_sf"/>
</dbReference>
<dbReference type="PANTHER" id="PTHR11909">
    <property type="entry name" value="CASEIN KINASE-RELATED"/>
    <property type="match status" value="1"/>
</dbReference>
<protein>
    <submittedName>
        <fullName evidence="4">Protein kinase domain-containing protein</fullName>
    </submittedName>
</protein>
<name>A0A0N4Z2L5_PARTI</name>
<dbReference type="SUPFAM" id="SSF56112">
    <property type="entry name" value="Protein kinase-like (PK-like)"/>
    <property type="match status" value="1"/>
</dbReference>
<dbReference type="WBParaSite" id="PTRK_0000110900.1">
    <property type="protein sequence ID" value="PTRK_0000110900.1"/>
    <property type="gene ID" value="PTRK_0000110900"/>
</dbReference>
<dbReference type="SMART" id="SM00220">
    <property type="entry name" value="S_TKc"/>
    <property type="match status" value="1"/>
</dbReference>
<feature type="compositionally biased region" description="Low complexity" evidence="1">
    <location>
        <begin position="343"/>
        <end position="353"/>
    </location>
</feature>
<proteinExistence type="predicted"/>
<accession>A0A0N4Z2L5</accession>
<dbReference type="STRING" id="131310.A0A0N4Z2L5"/>
<sequence length="397" mass="47023">MNILPFSVSEENAPDQVMVTNFLRQGKFSAVYECKIIKENDITTDGVIKISFDENYEVEMDVLFTINPKNSERFHTLIREGSYSKMGQRYFVYSPIGMNLGDYINMQRNFKMDPRDCLTILTEIMKGLTYLHKRGFVYKNVKPSGFCLDYDKDNPGIITRIYLWEFESCHRYNFESYKYYTDIDRMKNIYEKRKKLNINGSKYCSIREHNKDCEPHYGNDIESLYYLGVKMFEGTLPWSSILLSNSEVTIEKKKSLRNVDNSFYHRTPILYTSILRIIDKIFECEMNYKSMIINILNKTKLQLESNSLTILNKNEEEFYRSVLTHRKDYPLPKSEVTVRLNRTRSPSSHSLRSSNERSNKTRRQMLESSTRKKSLQVMFNKLFKKKTDKSKSFSKND</sequence>
<evidence type="ECO:0000259" key="2">
    <source>
        <dbReference type="PROSITE" id="PS50011"/>
    </source>
</evidence>
<feature type="region of interest" description="Disordered" evidence="1">
    <location>
        <begin position="340"/>
        <end position="373"/>
    </location>
</feature>
<dbReference type="Proteomes" id="UP000038045">
    <property type="component" value="Unplaced"/>
</dbReference>
<evidence type="ECO:0000313" key="3">
    <source>
        <dbReference type="Proteomes" id="UP000038045"/>
    </source>
</evidence>
<keyword evidence="3" id="KW-1185">Reference proteome</keyword>